<dbReference type="Proteomes" id="UP001162131">
    <property type="component" value="Unassembled WGS sequence"/>
</dbReference>
<evidence type="ECO:0000313" key="2">
    <source>
        <dbReference type="Proteomes" id="UP001162131"/>
    </source>
</evidence>
<accession>A0AAU9IVW6</accession>
<dbReference type="AlphaFoldDB" id="A0AAU9IVW6"/>
<reference evidence="1" key="1">
    <citation type="submission" date="2021-09" db="EMBL/GenBank/DDBJ databases">
        <authorList>
            <consortium name="AG Swart"/>
            <person name="Singh M."/>
            <person name="Singh A."/>
            <person name="Seah K."/>
            <person name="Emmerich C."/>
        </authorList>
    </citation>
    <scope>NUCLEOTIDE SEQUENCE</scope>
    <source>
        <strain evidence="1">ATCC30299</strain>
    </source>
</reference>
<evidence type="ECO:0000313" key="1">
    <source>
        <dbReference type="EMBL" id="CAG9317303.1"/>
    </source>
</evidence>
<dbReference type="EMBL" id="CAJZBQ010000018">
    <property type="protein sequence ID" value="CAG9317303.1"/>
    <property type="molecule type" value="Genomic_DNA"/>
</dbReference>
<proteinExistence type="predicted"/>
<keyword evidence="2" id="KW-1185">Reference proteome</keyword>
<comment type="caution">
    <text evidence="1">The sequence shown here is derived from an EMBL/GenBank/DDBJ whole genome shotgun (WGS) entry which is preliminary data.</text>
</comment>
<name>A0AAU9IVW6_9CILI</name>
<organism evidence="1 2">
    <name type="scientific">Blepharisma stoltei</name>
    <dbReference type="NCBI Taxonomy" id="1481888"/>
    <lineage>
        <taxon>Eukaryota</taxon>
        <taxon>Sar</taxon>
        <taxon>Alveolata</taxon>
        <taxon>Ciliophora</taxon>
        <taxon>Postciliodesmatophora</taxon>
        <taxon>Heterotrichea</taxon>
        <taxon>Heterotrichida</taxon>
        <taxon>Blepharismidae</taxon>
        <taxon>Blepharisma</taxon>
    </lineage>
</organism>
<protein>
    <submittedName>
        <fullName evidence="1">Uncharacterized protein</fullName>
    </submittedName>
</protein>
<gene>
    <name evidence="1" type="ORF">BSTOLATCC_MIC18555</name>
</gene>
<sequence length="76" mass="9306">MQNPQSRYLSFIISLDDRYKPLPLIAQSNRVNRRELPNLIHNYNLTFKEFNVHLQIHIRFIMDINFKIMRRLYCAL</sequence>